<dbReference type="EMBL" id="SDMP01000001">
    <property type="protein sequence ID" value="RYR76999.1"/>
    <property type="molecule type" value="Genomic_DNA"/>
</dbReference>
<dbReference type="Proteomes" id="UP000289738">
    <property type="component" value="Chromosome A01"/>
</dbReference>
<sequence>MSCTFFCTHLSLSCAVVSNSCESHELLVEEEPEPEPQDEAPLDHMQASALKFLYEAVNGAFVQSVFTITVPAEFPGTSLSCMSILPKRYSFLDWNPEPEALSSDNVSSSPLLSILARPSPHLPIVEHLGPPITPCDVKFLV</sequence>
<gene>
    <name evidence="2" type="ORF">Ahy_A01g001490</name>
</gene>
<organism evidence="2 3">
    <name type="scientific">Arachis hypogaea</name>
    <name type="common">Peanut</name>
    <dbReference type="NCBI Taxonomy" id="3818"/>
    <lineage>
        <taxon>Eukaryota</taxon>
        <taxon>Viridiplantae</taxon>
        <taxon>Streptophyta</taxon>
        <taxon>Embryophyta</taxon>
        <taxon>Tracheophyta</taxon>
        <taxon>Spermatophyta</taxon>
        <taxon>Magnoliopsida</taxon>
        <taxon>eudicotyledons</taxon>
        <taxon>Gunneridae</taxon>
        <taxon>Pentapetalae</taxon>
        <taxon>rosids</taxon>
        <taxon>fabids</taxon>
        <taxon>Fabales</taxon>
        <taxon>Fabaceae</taxon>
        <taxon>Papilionoideae</taxon>
        <taxon>50 kb inversion clade</taxon>
        <taxon>dalbergioids sensu lato</taxon>
        <taxon>Dalbergieae</taxon>
        <taxon>Pterocarpus clade</taxon>
        <taxon>Arachis</taxon>
    </lineage>
</organism>
<proteinExistence type="predicted"/>
<feature type="signal peptide" evidence="1">
    <location>
        <begin position="1"/>
        <end position="15"/>
    </location>
</feature>
<dbReference type="AlphaFoldDB" id="A0A445ENH2"/>
<comment type="caution">
    <text evidence="2">The sequence shown here is derived from an EMBL/GenBank/DDBJ whole genome shotgun (WGS) entry which is preliminary data.</text>
</comment>
<feature type="chain" id="PRO_5019115992" evidence="1">
    <location>
        <begin position="16"/>
        <end position="141"/>
    </location>
</feature>
<protein>
    <submittedName>
        <fullName evidence="2">Uncharacterized protein</fullName>
    </submittedName>
</protein>
<evidence type="ECO:0000313" key="2">
    <source>
        <dbReference type="EMBL" id="RYR76999.1"/>
    </source>
</evidence>
<evidence type="ECO:0000256" key="1">
    <source>
        <dbReference type="SAM" id="SignalP"/>
    </source>
</evidence>
<accession>A0A445ENH2</accession>
<keyword evidence="3" id="KW-1185">Reference proteome</keyword>
<evidence type="ECO:0000313" key="3">
    <source>
        <dbReference type="Proteomes" id="UP000289738"/>
    </source>
</evidence>
<name>A0A445ENH2_ARAHY</name>
<keyword evidence="1" id="KW-0732">Signal</keyword>
<reference evidence="2 3" key="1">
    <citation type="submission" date="2019-01" db="EMBL/GenBank/DDBJ databases">
        <title>Sequencing of cultivated peanut Arachis hypogaea provides insights into genome evolution and oil improvement.</title>
        <authorList>
            <person name="Chen X."/>
        </authorList>
    </citation>
    <scope>NUCLEOTIDE SEQUENCE [LARGE SCALE GENOMIC DNA]</scope>
    <source>
        <strain evidence="3">cv. Fuhuasheng</strain>
        <tissue evidence="2">Leaves</tissue>
    </source>
</reference>